<name>V2XGD6_MONRO</name>
<feature type="region of interest" description="Disordered" evidence="1">
    <location>
        <begin position="675"/>
        <end position="697"/>
    </location>
</feature>
<protein>
    <submittedName>
        <fullName evidence="2">Uncharacterized protein</fullName>
    </submittedName>
</protein>
<keyword evidence="3" id="KW-1185">Reference proteome</keyword>
<dbReference type="KEGG" id="mrr:Moror_15905"/>
<feature type="region of interest" description="Disordered" evidence="1">
    <location>
        <begin position="215"/>
        <end position="249"/>
    </location>
</feature>
<evidence type="ECO:0000313" key="3">
    <source>
        <dbReference type="Proteomes" id="UP000017559"/>
    </source>
</evidence>
<feature type="compositionally biased region" description="Pro residues" evidence="1">
    <location>
        <begin position="517"/>
        <end position="530"/>
    </location>
</feature>
<dbReference type="HOGENOM" id="CLU_380388_0_0_1"/>
<reference evidence="2 3" key="1">
    <citation type="journal article" date="2014" name="BMC Genomics">
        <title>Genome and secretome analysis of the hemibiotrophic fungal pathogen, Moniliophthora roreri, which causes frosty pod rot disease of cacao: mechanisms of the biotrophic and necrotrophic phases.</title>
        <authorList>
            <person name="Meinhardt L.W."/>
            <person name="Costa G.G.L."/>
            <person name="Thomazella D.P.T."/>
            <person name="Teixeira P.J.P.L."/>
            <person name="Carazzolle M.F."/>
            <person name="Schuster S.C."/>
            <person name="Carlson J.E."/>
            <person name="Guiltinan M.J."/>
            <person name="Mieczkowski P."/>
            <person name="Farmer A."/>
            <person name="Ramaraj T."/>
            <person name="Crozier J."/>
            <person name="Davis R.E."/>
            <person name="Shao J."/>
            <person name="Melnick R.L."/>
            <person name="Pereira G.A.G."/>
            <person name="Bailey B.A."/>
        </authorList>
    </citation>
    <scope>NUCLEOTIDE SEQUENCE [LARGE SCALE GENOMIC DNA]</scope>
    <source>
        <strain evidence="2 3">MCA 2997</strain>
    </source>
</reference>
<organism evidence="2 3">
    <name type="scientific">Moniliophthora roreri (strain MCA 2997)</name>
    <name type="common">Cocoa frosty pod rot fungus</name>
    <name type="synonym">Crinipellis roreri</name>
    <dbReference type="NCBI Taxonomy" id="1381753"/>
    <lineage>
        <taxon>Eukaryota</taxon>
        <taxon>Fungi</taxon>
        <taxon>Dikarya</taxon>
        <taxon>Basidiomycota</taxon>
        <taxon>Agaricomycotina</taxon>
        <taxon>Agaricomycetes</taxon>
        <taxon>Agaricomycetidae</taxon>
        <taxon>Agaricales</taxon>
        <taxon>Marasmiineae</taxon>
        <taxon>Marasmiaceae</taxon>
        <taxon>Moniliophthora</taxon>
    </lineage>
</organism>
<dbReference type="Proteomes" id="UP000017559">
    <property type="component" value="Unassembled WGS sequence"/>
</dbReference>
<dbReference type="AlphaFoldDB" id="V2XGD6"/>
<comment type="caution">
    <text evidence="2">The sequence shown here is derived from an EMBL/GenBank/DDBJ whole genome shotgun (WGS) entry which is preliminary data.</text>
</comment>
<gene>
    <name evidence="2" type="ORF">Moror_15905</name>
</gene>
<dbReference type="OrthoDB" id="3070411at2759"/>
<feature type="compositionally biased region" description="Polar residues" evidence="1">
    <location>
        <begin position="354"/>
        <end position="363"/>
    </location>
</feature>
<sequence>MNGSWSLRSSSLAGSSVFSSGVIPEGSIGDRVKPSRISSTPNLRSLVPKSSDIAPLFMRPNAVRSDSSEPIRPRFKPARRQSAPPAFLSLEVSTSIVLPTRPLRSKFHESVKTGVITTSIVDPPHLSHSRHRHSRSVPSVNWMTSNTFDEVPRFSRLSLSAPHIILPVSAKAHRRRKSLQPSAAEQSSLPISLQVLLPINRKRISDATISTIRPFNREGSMDGSEENADRGNTSVTEHRNNDQYQGLTSSSVPMSELYDDEDEGQFVISKRPITSLFSPGSLELEFGIITEEGVNKGVMLVSPRSERSFASKKGQTYSIMIPSVPVDVELETPLVESHHSRTLSQWSTRSTFAARSRKNSMASRNRKVVRQSRSMTSVKAHGRAVSNADSVLFASIPLTRDKHTKGLSFLSLSSDGSDCDAIDDDTPPVPTVPDYVHAHKRSIDTFSVCSDEIRDAEELLMDVLTSTTTVRRSRPTSIPIPDSAYEFTAQPQHIITPKPSRSKTEKLRSFWPPSVIAPPPSSVLPSPPSPSTLSPVSPASSVFPRTPNVHLPALPMPSRPRPRSKADEAILLLGLNGETYPSNSMPATPTALDFPSPPSGITKTKRFWGTMDYDRRSSIGPSKARKLLGMDESDEPQVGSFLSVDGAAEIMAAKAASISKPKVKAVFTVDVDSPRPSVSSSFRGTLKSGDVESVKKETSSKGGVKKFLKAITGGRNGGKKHVPIVKKA</sequence>
<feature type="region of interest" description="Disordered" evidence="1">
    <location>
        <begin position="57"/>
        <end position="80"/>
    </location>
</feature>
<evidence type="ECO:0000313" key="2">
    <source>
        <dbReference type="EMBL" id="ESK92787.1"/>
    </source>
</evidence>
<proteinExistence type="predicted"/>
<feature type="region of interest" description="Disordered" evidence="1">
    <location>
        <begin position="354"/>
        <end position="381"/>
    </location>
</feature>
<feature type="region of interest" description="Disordered" evidence="1">
    <location>
        <begin position="517"/>
        <end position="541"/>
    </location>
</feature>
<evidence type="ECO:0000256" key="1">
    <source>
        <dbReference type="SAM" id="MobiDB-lite"/>
    </source>
</evidence>
<accession>V2XGD6</accession>
<dbReference type="EMBL" id="AWSO01000254">
    <property type="protein sequence ID" value="ESK92787.1"/>
    <property type="molecule type" value="Genomic_DNA"/>
</dbReference>
<feature type="compositionally biased region" description="Low complexity" evidence="1">
    <location>
        <begin position="531"/>
        <end position="541"/>
    </location>
</feature>